<dbReference type="SUPFAM" id="SSF47384">
    <property type="entry name" value="Homodimeric domain of signal transducing histidine kinase"/>
    <property type="match status" value="1"/>
</dbReference>
<proteinExistence type="predicted"/>
<evidence type="ECO:0000313" key="9">
    <source>
        <dbReference type="Proteomes" id="UP000321306"/>
    </source>
</evidence>
<dbReference type="Gene3D" id="1.10.287.130">
    <property type="match status" value="1"/>
</dbReference>
<evidence type="ECO:0000256" key="2">
    <source>
        <dbReference type="ARBA" id="ARBA00012438"/>
    </source>
</evidence>
<dbReference type="InterPro" id="IPR004358">
    <property type="entry name" value="Sig_transdc_His_kin-like_C"/>
</dbReference>
<dbReference type="Pfam" id="PF00512">
    <property type="entry name" value="HisKA"/>
    <property type="match status" value="1"/>
</dbReference>
<dbReference type="EC" id="2.7.13.3" evidence="2"/>
<keyword evidence="3" id="KW-0597">Phosphoprotein</keyword>
<dbReference type="SUPFAM" id="SSF55874">
    <property type="entry name" value="ATPase domain of HSP90 chaperone/DNA topoisomerase II/histidine kinase"/>
    <property type="match status" value="1"/>
</dbReference>
<dbReference type="EMBL" id="BJXB01000032">
    <property type="protein sequence ID" value="GEM49333.1"/>
    <property type="molecule type" value="Genomic_DNA"/>
</dbReference>
<dbReference type="SMART" id="SM00388">
    <property type="entry name" value="HisKA"/>
    <property type="match status" value="1"/>
</dbReference>
<dbReference type="Gene3D" id="3.30.565.10">
    <property type="entry name" value="Histidine kinase-like ATPase, C-terminal domain"/>
    <property type="match status" value="1"/>
</dbReference>
<dbReference type="SMART" id="SM00387">
    <property type="entry name" value="HATPase_c"/>
    <property type="match status" value="1"/>
</dbReference>
<dbReference type="CDD" id="cd00082">
    <property type="entry name" value="HisKA"/>
    <property type="match status" value="1"/>
</dbReference>
<dbReference type="InterPro" id="IPR036097">
    <property type="entry name" value="HisK_dim/P_sf"/>
</dbReference>
<dbReference type="InterPro" id="IPR036890">
    <property type="entry name" value="HATPase_C_sf"/>
</dbReference>
<dbReference type="GO" id="GO:0000155">
    <property type="term" value="F:phosphorelay sensor kinase activity"/>
    <property type="evidence" value="ECO:0007669"/>
    <property type="project" value="InterPro"/>
</dbReference>
<dbReference type="CDD" id="cd00075">
    <property type="entry name" value="HATPase"/>
    <property type="match status" value="1"/>
</dbReference>
<dbReference type="Pfam" id="PF02518">
    <property type="entry name" value="HATPase_c"/>
    <property type="match status" value="1"/>
</dbReference>
<evidence type="ECO:0000259" key="7">
    <source>
        <dbReference type="PROSITE" id="PS50109"/>
    </source>
</evidence>
<reference evidence="8 9" key="1">
    <citation type="submission" date="2019-07" db="EMBL/GenBank/DDBJ databases">
        <title>Whole genome shotgun sequence of Deinococcus cellulosilyticus NBRC 106333.</title>
        <authorList>
            <person name="Hosoyama A."/>
            <person name="Uohara A."/>
            <person name="Ohji S."/>
            <person name="Ichikawa N."/>
        </authorList>
    </citation>
    <scope>NUCLEOTIDE SEQUENCE [LARGE SCALE GENOMIC DNA]</scope>
    <source>
        <strain evidence="8 9">NBRC 106333</strain>
    </source>
</reference>
<keyword evidence="9" id="KW-1185">Reference proteome</keyword>
<sequence>MVGLGAVLGLVFLLMALPPLISLFQYRDLNDHLHEVSRDARKLVSVLGALPMNQQINMLEGLNSGQVQLLAAERSGPGAISFGPFDLEVFTLDDQVTLIQAGEVVWSQAFEKGPIPETWRSLLPLTTEHFVTEQPASLARHLKEWSTRDLNAATWMVPLNSRQVLAVTVLQLKEEALWGPLLLLSVSMLLAWTLWVLLPALAGSVLVSSWLAGRDSKRLNTELKRISSRFQQTPDFHSSGAVAQEGVQELGHLELELNQIGQQFHETLKGLQQQMGQQQDFMHSISHDLRTPLSHILAFSEDLQYRLQESPLQRKAHIIHREALALNHMVSDVFDVLRFDQPEFRLQFRPVLLSDLLEHQVERFQPMAQSRNVHLRCVPVPHPVQVMADPERLGQVLGNLLSNALRHTPPGGTIELDLDFTPEDLQIQVRDTGTGIAPEHLPHLFQRFYRAEGPSAERHSGLGLTICRQLVEKMDGHISVRSVLGVGSTFTVHFPIKENTG</sequence>
<feature type="transmembrane region" description="Helical" evidence="6">
    <location>
        <begin position="189"/>
        <end position="212"/>
    </location>
</feature>
<dbReference type="PROSITE" id="PS50109">
    <property type="entry name" value="HIS_KIN"/>
    <property type="match status" value="1"/>
</dbReference>
<dbReference type="PANTHER" id="PTHR43547">
    <property type="entry name" value="TWO-COMPONENT HISTIDINE KINASE"/>
    <property type="match status" value="1"/>
</dbReference>
<name>A0A511N902_DEIC1</name>
<keyword evidence="6" id="KW-1133">Transmembrane helix</keyword>
<evidence type="ECO:0000256" key="5">
    <source>
        <dbReference type="ARBA" id="ARBA00022777"/>
    </source>
</evidence>
<evidence type="ECO:0000256" key="3">
    <source>
        <dbReference type="ARBA" id="ARBA00022553"/>
    </source>
</evidence>
<dbReference type="Proteomes" id="UP000321306">
    <property type="component" value="Unassembled WGS sequence"/>
</dbReference>
<accession>A0A511N902</accession>
<dbReference type="AlphaFoldDB" id="A0A511N902"/>
<keyword evidence="4" id="KW-0808">Transferase</keyword>
<dbReference type="InterPro" id="IPR003661">
    <property type="entry name" value="HisK_dim/P_dom"/>
</dbReference>
<keyword evidence="6" id="KW-0812">Transmembrane</keyword>
<feature type="domain" description="Histidine kinase" evidence="7">
    <location>
        <begin position="284"/>
        <end position="498"/>
    </location>
</feature>
<evidence type="ECO:0000256" key="4">
    <source>
        <dbReference type="ARBA" id="ARBA00022679"/>
    </source>
</evidence>
<comment type="catalytic activity">
    <reaction evidence="1">
        <text>ATP + protein L-histidine = ADP + protein N-phospho-L-histidine.</text>
        <dbReference type="EC" id="2.7.13.3"/>
    </reaction>
</comment>
<protein>
    <recommendedName>
        <fullName evidence="2">histidine kinase</fullName>
        <ecNumber evidence="2">2.7.13.3</ecNumber>
    </recommendedName>
</protein>
<evidence type="ECO:0000313" key="8">
    <source>
        <dbReference type="EMBL" id="GEM49333.1"/>
    </source>
</evidence>
<keyword evidence="5" id="KW-0418">Kinase</keyword>
<evidence type="ECO:0000256" key="1">
    <source>
        <dbReference type="ARBA" id="ARBA00000085"/>
    </source>
</evidence>
<comment type="caution">
    <text evidence="8">The sequence shown here is derived from an EMBL/GenBank/DDBJ whole genome shotgun (WGS) entry which is preliminary data.</text>
</comment>
<organism evidence="8 9">
    <name type="scientific">Deinococcus cellulosilyticus (strain DSM 18568 / NBRC 106333 / KACC 11606 / 5516J-15)</name>
    <dbReference type="NCBI Taxonomy" id="1223518"/>
    <lineage>
        <taxon>Bacteria</taxon>
        <taxon>Thermotogati</taxon>
        <taxon>Deinococcota</taxon>
        <taxon>Deinococci</taxon>
        <taxon>Deinococcales</taxon>
        <taxon>Deinococcaceae</taxon>
        <taxon>Deinococcus</taxon>
    </lineage>
</organism>
<gene>
    <name evidence="8" type="ORF">DC3_49680</name>
</gene>
<keyword evidence="6" id="KW-0472">Membrane</keyword>
<evidence type="ECO:0000256" key="6">
    <source>
        <dbReference type="SAM" id="Phobius"/>
    </source>
</evidence>
<dbReference type="InterPro" id="IPR003594">
    <property type="entry name" value="HATPase_dom"/>
</dbReference>
<dbReference type="FunFam" id="3.30.565.10:FF:000006">
    <property type="entry name" value="Sensor histidine kinase WalK"/>
    <property type="match status" value="1"/>
</dbReference>
<dbReference type="PANTHER" id="PTHR43547:SF2">
    <property type="entry name" value="HYBRID SIGNAL TRANSDUCTION HISTIDINE KINASE C"/>
    <property type="match status" value="1"/>
</dbReference>
<dbReference type="PRINTS" id="PR00344">
    <property type="entry name" value="BCTRLSENSOR"/>
</dbReference>
<dbReference type="InterPro" id="IPR005467">
    <property type="entry name" value="His_kinase_dom"/>
</dbReference>